<proteinExistence type="predicted"/>
<evidence type="ECO:0000313" key="3">
    <source>
        <dbReference type="Proteomes" id="UP000801492"/>
    </source>
</evidence>
<organism evidence="2 3">
    <name type="scientific">Ignelater luminosus</name>
    <name type="common">Cucubano</name>
    <name type="synonym">Pyrophorus luminosus</name>
    <dbReference type="NCBI Taxonomy" id="2038154"/>
    <lineage>
        <taxon>Eukaryota</taxon>
        <taxon>Metazoa</taxon>
        <taxon>Ecdysozoa</taxon>
        <taxon>Arthropoda</taxon>
        <taxon>Hexapoda</taxon>
        <taxon>Insecta</taxon>
        <taxon>Pterygota</taxon>
        <taxon>Neoptera</taxon>
        <taxon>Endopterygota</taxon>
        <taxon>Coleoptera</taxon>
        <taxon>Polyphaga</taxon>
        <taxon>Elateriformia</taxon>
        <taxon>Elateroidea</taxon>
        <taxon>Elateridae</taxon>
        <taxon>Agrypninae</taxon>
        <taxon>Pyrophorini</taxon>
        <taxon>Ignelater</taxon>
    </lineage>
</organism>
<reference evidence="2" key="1">
    <citation type="submission" date="2019-08" db="EMBL/GenBank/DDBJ databases">
        <title>The genome of the North American firefly Photinus pyralis.</title>
        <authorList>
            <consortium name="Photinus pyralis genome working group"/>
            <person name="Fallon T.R."/>
            <person name="Sander Lower S.E."/>
            <person name="Weng J.-K."/>
        </authorList>
    </citation>
    <scope>NUCLEOTIDE SEQUENCE</scope>
    <source>
        <strain evidence="2">TRF0915ILg1</strain>
        <tissue evidence="2">Whole body</tissue>
    </source>
</reference>
<sequence>MDSPLRKLKSTAPKTLKDDKPIGGKGRLIDVAIDKTKRFTALLLGDMPSIWRVFQHENRAIDRVSQYPTNPYINETLPLWLRTINKRINHST</sequence>
<dbReference type="AlphaFoldDB" id="A0A8K0D314"/>
<accession>A0A8K0D314</accession>
<keyword evidence="3" id="KW-1185">Reference proteome</keyword>
<gene>
    <name evidence="2" type="ORF">ILUMI_10925</name>
</gene>
<evidence type="ECO:0000313" key="2">
    <source>
        <dbReference type="EMBL" id="KAF2895252.1"/>
    </source>
</evidence>
<protein>
    <submittedName>
        <fullName evidence="2">Uncharacterized protein</fullName>
    </submittedName>
</protein>
<feature type="region of interest" description="Disordered" evidence="1">
    <location>
        <begin position="1"/>
        <end position="24"/>
    </location>
</feature>
<dbReference type="EMBL" id="VTPC01006090">
    <property type="protein sequence ID" value="KAF2895252.1"/>
    <property type="molecule type" value="Genomic_DNA"/>
</dbReference>
<comment type="caution">
    <text evidence="2">The sequence shown here is derived from an EMBL/GenBank/DDBJ whole genome shotgun (WGS) entry which is preliminary data.</text>
</comment>
<dbReference type="Proteomes" id="UP000801492">
    <property type="component" value="Unassembled WGS sequence"/>
</dbReference>
<evidence type="ECO:0000256" key="1">
    <source>
        <dbReference type="SAM" id="MobiDB-lite"/>
    </source>
</evidence>
<name>A0A8K0D314_IGNLU</name>